<evidence type="ECO:0000256" key="2">
    <source>
        <dbReference type="ARBA" id="ARBA00022475"/>
    </source>
</evidence>
<evidence type="ECO:0000313" key="7">
    <source>
        <dbReference type="Proteomes" id="UP000008743"/>
    </source>
</evidence>
<dbReference type="InParanoid" id="A0A0D2VN28"/>
<feature type="region of interest" description="Disordered" evidence="4">
    <location>
        <begin position="187"/>
        <end position="220"/>
    </location>
</feature>
<comment type="subcellular location">
    <subcellularLocation>
        <location evidence="1">Cell membrane</location>
        <topology evidence="1">Peripheral membrane protein</topology>
    </subcellularLocation>
</comment>
<dbReference type="Gene3D" id="1.20.80.10">
    <property type="match status" value="1"/>
</dbReference>
<dbReference type="eggNOG" id="KOG3529">
    <property type="taxonomic scope" value="Eukaryota"/>
</dbReference>
<feature type="domain" description="FERM" evidence="5">
    <location>
        <begin position="1"/>
        <end position="177"/>
    </location>
</feature>
<feature type="compositionally biased region" description="Low complexity" evidence="4">
    <location>
        <begin position="199"/>
        <end position="220"/>
    </location>
</feature>
<keyword evidence="2" id="KW-1003">Cell membrane</keyword>
<keyword evidence="3" id="KW-0472">Membrane</keyword>
<evidence type="ECO:0000259" key="5">
    <source>
        <dbReference type="PROSITE" id="PS50057"/>
    </source>
</evidence>
<dbReference type="InterPro" id="IPR011174">
    <property type="entry name" value="ERM"/>
</dbReference>
<organism evidence="6 7">
    <name type="scientific">Capsaspora owczarzaki (strain ATCC 30864)</name>
    <dbReference type="NCBI Taxonomy" id="595528"/>
    <lineage>
        <taxon>Eukaryota</taxon>
        <taxon>Filasterea</taxon>
        <taxon>Capsaspora</taxon>
    </lineage>
</organism>
<dbReference type="CDD" id="cd14473">
    <property type="entry name" value="FERM_B-lobe"/>
    <property type="match status" value="1"/>
</dbReference>
<dbReference type="EMBL" id="KE346362">
    <property type="protein sequence ID" value="KJE91607.1"/>
    <property type="molecule type" value="Genomic_DNA"/>
</dbReference>
<evidence type="ECO:0000256" key="3">
    <source>
        <dbReference type="ARBA" id="ARBA00023136"/>
    </source>
</evidence>
<dbReference type="Pfam" id="PF00373">
    <property type="entry name" value="FERM_M"/>
    <property type="match status" value="1"/>
</dbReference>
<sequence length="349" mass="37976">MQAVFGDFNPAVHVAGFLDENKEKNRANLLPRVLPDIIMKKSPEVTSAEWHRKIFELHQRLAGWSVAKAEAGYVTVAQQLPQYGVSFHEILDTSNVNRMIGISLKGIHFYESSTEQPADVSFSWSELDSTYVQGSKFAIQLKDTVMPLITVRMKSKSDATELLDMCIGYHMRFNRVMEQQRIAIAQRSGNAPTPTKSGTSPNPATAAPAPAAAPAASSSAAPAADTAPIAYDETVINQEEKAEAQLQKTVLSKNDGKGTVRIKVGANLFAVSESQDDAEDLPAGLSQARKALDEEPPAGTKDPFMNTLKRVRNAAKDAENTFLMFAKMIEQNPDSVSDIDIDKLLGGAR</sequence>
<dbReference type="Proteomes" id="UP000008743">
    <property type="component" value="Unassembled WGS sequence"/>
</dbReference>
<accession>A0A0D2VN28</accession>
<evidence type="ECO:0000256" key="1">
    <source>
        <dbReference type="ARBA" id="ARBA00004202"/>
    </source>
</evidence>
<dbReference type="AlphaFoldDB" id="A0A0D2VN28"/>
<dbReference type="InterPro" id="IPR000299">
    <property type="entry name" value="FERM_domain"/>
</dbReference>
<dbReference type="SUPFAM" id="SSF50729">
    <property type="entry name" value="PH domain-like"/>
    <property type="match status" value="1"/>
</dbReference>
<dbReference type="InterPro" id="IPR019748">
    <property type="entry name" value="FERM_central"/>
</dbReference>
<keyword evidence="7" id="KW-1185">Reference proteome</keyword>
<dbReference type="InterPro" id="IPR014352">
    <property type="entry name" value="FERM/acyl-CoA-bd_prot_sf"/>
</dbReference>
<dbReference type="Gene3D" id="2.30.29.30">
    <property type="entry name" value="Pleckstrin-homology domain (PH domain)/Phosphotyrosine-binding domain (PTB)"/>
    <property type="match status" value="1"/>
</dbReference>
<gene>
    <name evidence="6" type="ORF">CAOG_002725</name>
</gene>
<evidence type="ECO:0000256" key="4">
    <source>
        <dbReference type="SAM" id="MobiDB-lite"/>
    </source>
</evidence>
<dbReference type="GO" id="GO:0003779">
    <property type="term" value="F:actin binding"/>
    <property type="evidence" value="ECO:0007669"/>
    <property type="project" value="InterPro"/>
</dbReference>
<dbReference type="PANTHER" id="PTHR23281">
    <property type="entry name" value="MERLIN/MOESIN/EZRIN/RADIXIN"/>
    <property type="match status" value="1"/>
</dbReference>
<reference evidence="7" key="1">
    <citation type="submission" date="2011-02" db="EMBL/GenBank/DDBJ databases">
        <title>The Genome Sequence of Capsaspora owczarzaki ATCC 30864.</title>
        <authorList>
            <person name="Russ C."/>
            <person name="Cuomo C."/>
            <person name="Burger G."/>
            <person name="Gray M.W."/>
            <person name="Holland P.W.H."/>
            <person name="King N."/>
            <person name="Lang F.B.F."/>
            <person name="Roger A.J."/>
            <person name="Ruiz-Trillo I."/>
            <person name="Young S.K."/>
            <person name="Zeng Q."/>
            <person name="Gargeya S."/>
            <person name="Alvarado L."/>
            <person name="Berlin A."/>
            <person name="Chapman S.B."/>
            <person name="Chen Z."/>
            <person name="Freedman E."/>
            <person name="Gellesch M."/>
            <person name="Goldberg J."/>
            <person name="Griggs A."/>
            <person name="Gujja S."/>
            <person name="Heilman E."/>
            <person name="Heiman D."/>
            <person name="Howarth C."/>
            <person name="Mehta T."/>
            <person name="Neiman D."/>
            <person name="Pearson M."/>
            <person name="Roberts A."/>
            <person name="Saif S."/>
            <person name="Shea T."/>
            <person name="Shenoy N."/>
            <person name="Sisk P."/>
            <person name="Stolte C."/>
            <person name="Sykes S."/>
            <person name="White J."/>
            <person name="Yandava C."/>
            <person name="Haas B."/>
            <person name="Nusbaum C."/>
            <person name="Birren B."/>
        </authorList>
    </citation>
    <scope>NUCLEOTIDE SEQUENCE</scope>
    <source>
        <strain evidence="7">ATCC 30864</strain>
    </source>
</reference>
<dbReference type="PROSITE" id="PS50057">
    <property type="entry name" value="FERM_3"/>
    <property type="match status" value="1"/>
</dbReference>
<name>A0A0D2VN28_CAPO3</name>
<dbReference type="STRING" id="595528.A0A0D2VN28"/>
<proteinExistence type="predicted"/>
<dbReference type="InterPro" id="IPR035963">
    <property type="entry name" value="FERM_2"/>
</dbReference>
<feature type="compositionally biased region" description="Polar residues" evidence="4">
    <location>
        <begin position="187"/>
        <end position="198"/>
    </location>
</feature>
<dbReference type="InterPro" id="IPR018980">
    <property type="entry name" value="FERM_PH-like_C"/>
</dbReference>
<dbReference type="SUPFAM" id="SSF47031">
    <property type="entry name" value="Second domain of FERM"/>
    <property type="match status" value="1"/>
</dbReference>
<dbReference type="PhylomeDB" id="A0A0D2VN28"/>
<dbReference type="InterPro" id="IPR011993">
    <property type="entry name" value="PH-like_dom_sf"/>
</dbReference>
<protein>
    <recommendedName>
        <fullName evidence="5">FERM domain-containing protein</fullName>
    </recommendedName>
</protein>
<dbReference type="GO" id="GO:0005886">
    <property type="term" value="C:plasma membrane"/>
    <property type="evidence" value="ECO:0007669"/>
    <property type="project" value="UniProtKB-SubCell"/>
</dbReference>
<dbReference type="SMART" id="SM01196">
    <property type="entry name" value="FERM_C"/>
    <property type="match status" value="1"/>
</dbReference>
<dbReference type="Pfam" id="PF09380">
    <property type="entry name" value="FERM_C"/>
    <property type="match status" value="1"/>
</dbReference>
<evidence type="ECO:0000313" key="6">
    <source>
        <dbReference type="EMBL" id="KJE91607.1"/>
    </source>
</evidence>